<evidence type="ECO:0000256" key="13">
    <source>
        <dbReference type="ARBA" id="ARBA00044502"/>
    </source>
</evidence>
<dbReference type="PANTHER" id="PTHR33353">
    <property type="entry name" value="PUTATIVE (AFU_ORTHOLOGUE AFUA_1G12560)-RELATED"/>
    <property type="match status" value="1"/>
</dbReference>
<evidence type="ECO:0000256" key="16">
    <source>
        <dbReference type="SAM" id="SignalP"/>
    </source>
</evidence>
<keyword evidence="18" id="KW-0378">Hydrolase</keyword>
<evidence type="ECO:0000256" key="14">
    <source>
        <dbReference type="ARBA" id="ARBA00045077"/>
    </source>
</evidence>
<name>A0A0G2ECH5_9PEZI</name>
<organism evidence="18 19">
    <name type="scientific">Diplodia seriata</name>
    <dbReference type="NCBI Taxonomy" id="420778"/>
    <lineage>
        <taxon>Eukaryota</taxon>
        <taxon>Fungi</taxon>
        <taxon>Dikarya</taxon>
        <taxon>Ascomycota</taxon>
        <taxon>Pezizomycotina</taxon>
        <taxon>Dothideomycetes</taxon>
        <taxon>Dothideomycetes incertae sedis</taxon>
        <taxon>Botryosphaeriales</taxon>
        <taxon>Botryosphaeriaceae</taxon>
        <taxon>Diplodia</taxon>
    </lineage>
</organism>
<reference evidence="18 19" key="1">
    <citation type="submission" date="2015-03" db="EMBL/GenBank/DDBJ databases">
        <authorList>
            <person name="Morales-Cruz A."/>
            <person name="Amrine K.C."/>
            <person name="Cantu D."/>
        </authorList>
    </citation>
    <scope>NUCLEOTIDE SEQUENCE [LARGE SCALE GENOMIC DNA]</scope>
    <source>
        <strain evidence="18">DS831</strain>
    </source>
</reference>
<keyword evidence="7" id="KW-0560">Oxidoreductase</keyword>
<protein>
    <recommendedName>
        <fullName evidence="15">lytic cellulose monooxygenase (C4-dehydrogenating)</fullName>
        <ecNumber evidence="15">1.14.99.56</ecNumber>
    </recommendedName>
</protein>
<evidence type="ECO:0000313" key="19">
    <source>
        <dbReference type="Proteomes" id="UP000034182"/>
    </source>
</evidence>
<keyword evidence="3" id="KW-0964">Secreted</keyword>
<comment type="caution">
    <text evidence="18">The sequence shown here is derived from an EMBL/GenBank/DDBJ whole genome shotgun (WGS) entry which is preliminary data.</text>
</comment>
<dbReference type="Proteomes" id="UP000034182">
    <property type="component" value="Unassembled WGS sequence"/>
</dbReference>
<comment type="similarity">
    <text evidence="13">Belongs to the polysaccharide monooxygenase AA9 family.</text>
</comment>
<evidence type="ECO:0000256" key="8">
    <source>
        <dbReference type="ARBA" id="ARBA00023008"/>
    </source>
</evidence>
<dbReference type="Pfam" id="PF03443">
    <property type="entry name" value="AA9"/>
    <property type="match status" value="1"/>
</dbReference>
<keyword evidence="12" id="KW-0624">Polysaccharide degradation</keyword>
<dbReference type="GO" id="GO:0004497">
    <property type="term" value="F:monooxygenase activity"/>
    <property type="evidence" value="ECO:0007669"/>
    <property type="project" value="UniProtKB-KW"/>
</dbReference>
<dbReference type="InterPro" id="IPR005103">
    <property type="entry name" value="AA9_LPMO"/>
</dbReference>
<evidence type="ECO:0000256" key="3">
    <source>
        <dbReference type="ARBA" id="ARBA00022525"/>
    </source>
</evidence>
<comment type="catalytic activity">
    <reaction evidence="14">
        <text>[(1-&gt;4)-beta-D-glucosyl]n+m + reduced acceptor + O2 = 4-dehydro-beta-D-glucosyl-[(1-&gt;4)-beta-D-glucosyl]n-1 + [(1-&gt;4)-beta-D-glucosyl]m + acceptor + H2O.</text>
        <dbReference type="EC" id="1.14.99.56"/>
    </reaction>
</comment>
<comment type="cofactor">
    <cofactor evidence="1">
        <name>Cu(2+)</name>
        <dbReference type="ChEBI" id="CHEBI:29036"/>
    </cofactor>
</comment>
<dbReference type="GO" id="GO:0005576">
    <property type="term" value="C:extracellular region"/>
    <property type="evidence" value="ECO:0007669"/>
    <property type="project" value="UniProtKB-SubCell"/>
</dbReference>
<keyword evidence="10" id="KW-1015">Disulfide bond</keyword>
<dbReference type="PANTHER" id="PTHR33353:SF10">
    <property type="entry name" value="ENDO-BETA-1,4-GLUCANASE D"/>
    <property type="match status" value="1"/>
</dbReference>
<dbReference type="EC" id="1.14.99.56" evidence="15"/>
<evidence type="ECO:0000256" key="12">
    <source>
        <dbReference type="ARBA" id="ARBA00023326"/>
    </source>
</evidence>
<keyword evidence="5 16" id="KW-0732">Signal</keyword>
<evidence type="ECO:0000256" key="2">
    <source>
        <dbReference type="ARBA" id="ARBA00004613"/>
    </source>
</evidence>
<evidence type="ECO:0000256" key="15">
    <source>
        <dbReference type="ARBA" id="ARBA00047174"/>
    </source>
</evidence>
<proteinExistence type="inferred from homology"/>
<evidence type="ECO:0000256" key="9">
    <source>
        <dbReference type="ARBA" id="ARBA00023033"/>
    </source>
</evidence>
<dbReference type="GO" id="GO:0046872">
    <property type="term" value="F:metal ion binding"/>
    <property type="evidence" value="ECO:0007669"/>
    <property type="project" value="UniProtKB-KW"/>
</dbReference>
<feature type="chain" id="PRO_5002543409" description="lytic cellulose monooxygenase (C4-dehydrogenating)" evidence="16">
    <location>
        <begin position="19"/>
        <end position="231"/>
    </location>
</feature>
<evidence type="ECO:0000313" key="18">
    <source>
        <dbReference type="EMBL" id="KKY19971.1"/>
    </source>
</evidence>
<keyword evidence="11" id="KW-0119">Carbohydrate metabolism</keyword>
<dbReference type="InterPro" id="IPR049892">
    <property type="entry name" value="AA9"/>
</dbReference>
<evidence type="ECO:0000256" key="10">
    <source>
        <dbReference type="ARBA" id="ARBA00023157"/>
    </source>
</evidence>
<dbReference type="Gene3D" id="2.70.50.70">
    <property type="match status" value="1"/>
</dbReference>
<feature type="signal peptide" evidence="16">
    <location>
        <begin position="1"/>
        <end position="18"/>
    </location>
</feature>
<dbReference type="EMBL" id="LAQI01000108">
    <property type="protein sequence ID" value="KKY19971.1"/>
    <property type="molecule type" value="Genomic_DNA"/>
</dbReference>
<dbReference type="GO" id="GO:0016787">
    <property type="term" value="F:hydrolase activity"/>
    <property type="evidence" value="ECO:0007669"/>
    <property type="project" value="UniProtKB-KW"/>
</dbReference>
<keyword evidence="8" id="KW-0186">Copper</keyword>
<accession>A0A0G2ECH5</accession>
<dbReference type="GO" id="GO:0030245">
    <property type="term" value="P:cellulose catabolic process"/>
    <property type="evidence" value="ECO:0007669"/>
    <property type="project" value="UniProtKB-KW"/>
</dbReference>
<evidence type="ECO:0000256" key="6">
    <source>
        <dbReference type="ARBA" id="ARBA00023001"/>
    </source>
</evidence>
<keyword evidence="9" id="KW-0503">Monooxygenase</keyword>
<feature type="domain" description="Auxiliary Activity family 9 catalytic" evidence="17">
    <location>
        <begin position="19"/>
        <end position="221"/>
    </location>
</feature>
<evidence type="ECO:0000256" key="4">
    <source>
        <dbReference type="ARBA" id="ARBA00022723"/>
    </source>
</evidence>
<evidence type="ECO:0000256" key="11">
    <source>
        <dbReference type="ARBA" id="ARBA00023277"/>
    </source>
</evidence>
<dbReference type="CDD" id="cd21175">
    <property type="entry name" value="LPMO_AA9"/>
    <property type="match status" value="1"/>
</dbReference>
<sequence>MKFSTTLATLAVATLSSAHYTFPALVNEGDVTEDWKYVRMTSNHYSHGPVTDVTSDDIRCYEDSSNPTTETLSVKAGNNLGFTVDPNVSHPGTLQFYMAKAPDGTSAADFKGDGDVWFKIYGQGPTFNNGELAWPSQGLSQVNVTIPESVPSGDYLFRVEHIALHSAGSANGAQFYISCGQITVTDGGNGSPSPKVALPGAYKATDPGLLINIYYPVPTNYTLPGPAVWSG</sequence>
<keyword evidence="4" id="KW-0479">Metal-binding</keyword>
<evidence type="ECO:0000256" key="7">
    <source>
        <dbReference type="ARBA" id="ARBA00023002"/>
    </source>
</evidence>
<dbReference type="AlphaFoldDB" id="A0A0G2ECH5"/>
<keyword evidence="6" id="KW-0136">Cellulose degradation</keyword>
<evidence type="ECO:0000259" key="17">
    <source>
        <dbReference type="Pfam" id="PF03443"/>
    </source>
</evidence>
<gene>
    <name evidence="18" type="ORF">UCDDS831_g05081</name>
</gene>
<evidence type="ECO:0000256" key="1">
    <source>
        <dbReference type="ARBA" id="ARBA00001973"/>
    </source>
</evidence>
<reference evidence="18 19" key="2">
    <citation type="submission" date="2015-05" db="EMBL/GenBank/DDBJ databases">
        <title>Distinctive expansion of gene families associated with plant cell wall degradation and secondary metabolism in the genomes of grapevine trunk pathogens.</title>
        <authorList>
            <person name="Lawrence D.P."/>
            <person name="Travadon R."/>
            <person name="Rolshausen P.E."/>
            <person name="Baumgartner K."/>
        </authorList>
    </citation>
    <scope>NUCLEOTIDE SEQUENCE [LARGE SCALE GENOMIC DNA]</scope>
    <source>
        <strain evidence="18">DS831</strain>
    </source>
</reference>
<comment type="subcellular location">
    <subcellularLocation>
        <location evidence="2">Secreted</location>
    </subcellularLocation>
</comment>
<evidence type="ECO:0000256" key="5">
    <source>
        <dbReference type="ARBA" id="ARBA00022729"/>
    </source>
</evidence>